<accession>A0A1S4CGJ4</accession>
<keyword evidence="6" id="KW-0812">Transmembrane</keyword>
<evidence type="ECO:0000256" key="5">
    <source>
        <dbReference type="ARBA" id="ARBA00022840"/>
    </source>
</evidence>
<keyword evidence="3" id="KW-0203">Cytokinin biosynthesis</keyword>
<dbReference type="GO" id="GO:0005739">
    <property type="term" value="C:mitochondrion"/>
    <property type="evidence" value="ECO:0000318"/>
    <property type="project" value="GO_Central"/>
</dbReference>
<organism evidence="7 8">
    <name type="scientific">Nicotiana tabacum</name>
    <name type="common">Common tobacco</name>
    <dbReference type="NCBI Taxonomy" id="4097"/>
    <lineage>
        <taxon>Eukaryota</taxon>
        <taxon>Viridiplantae</taxon>
        <taxon>Streptophyta</taxon>
        <taxon>Embryophyta</taxon>
        <taxon>Tracheophyta</taxon>
        <taxon>Spermatophyta</taxon>
        <taxon>Magnoliopsida</taxon>
        <taxon>eudicotyledons</taxon>
        <taxon>Gunneridae</taxon>
        <taxon>Pentapetalae</taxon>
        <taxon>asterids</taxon>
        <taxon>lamiids</taxon>
        <taxon>Solanales</taxon>
        <taxon>Solanaceae</taxon>
        <taxon>Nicotianoideae</taxon>
        <taxon>Nicotianeae</taxon>
        <taxon>Nicotiana</taxon>
    </lineage>
</organism>
<comment type="similarity">
    <text evidence="1">Belongs to the IPP transferase family.</text>
</comment>
<dbReference type="Proteomes" id="UP000790787">
    <property type="component" value="Chromosome 20"/>
</dbReference>
<dbReference type="Gene3D" id="3.40.50.300">
    <property type="entry name" value="P-loop containing nucleotide triphosphate hydrolases"/>
    <property type="match status" value="1"/>
</dbReference>
<name>A0A1S4CGJ4_TOBAC</name>
<dbReference type="GeneID" id="107818758"/>
<evidence type="ECO:0000256" key="1">
    <source>
        <dbReference type="ARBA" id="ARBA00005842"/>
    </source>
</evidence>
<dbReference type="OMA" id="CDYLCKR"/>
<evidence type="ECO:0000256" key="2">
    <source>
        <dbReference type="ARBA" id="ARBA00022679"/>
    </source>
</evidence>
<keyword evidence="2" id="KW-0808">Transferase</keyword>
<reference evidence="7" key="1">
    <citation type="journal article" date="2014" name="Nat. Commun.">
        <title>The tobacco genome sequence and its comparison with those of tomato and potato.</title>
        <authorList>
            <person name="Sierro N."/>
            <person name="Battey J.N."/>
            <person name="Ouadi S."/>
            <person name="Bakaher N."/>
            <person name="Bovet L."/>
            <person name="Willig A."/>
            <person name="Goepfert S."/>
            <person name="Peitsch M.C."/>
            <person name="Ivanov N.V."/>
        </authorList>
    </citation>
    <scope>NUCLEOTIDE SEQUENCE [LARGE SCALE GENOMIC DNA]</scope>
</reference>
<gene>
    <name evidence="8" type="primary">LOC107818758</name>
</gene>
<evidence type="ECO:0000256" key="3">
    <source>
        <dbReference type="ARBA" id="ARBA00022712"/>
    </source>
</evidence>
<dbReference type="InterPro" id="IPR027417">
    <property type="entry name" value="P-loop_NTPase"/>
</dbReference>
<keyword evidence="7" id="KW-1185">Reference proteome</keyword>
<dbReference type="OrthoDB" id="775260at2759"/>
<dbReference type="GO" id="GO:0009824">
    <property type="term" value="F:AMP dimethylallyltransferase activity"/>
    <property type="evidence" value="ECO:0000318"/>
    <property type="project" value="GO_Central"/>
</dbReference>
<dbReference type="GO" id="GO:0005524">
    <property type="term" value="F:ATP binding"/>
    <property type="evidence" value="ECO:0007669"/>
    <property type="project" value="UniProtKB-KW"/>
</dbReference>
<evidence type="ECO:0000256" key="4">
    <source>
        <dbReference type="ARBA" id="ARBA00022741"/>
    </source>
</evidence>
<dbReference type="SMR" id="A0A1S4CGJ4"/>
<keyword evidence="6" id="KW-1133">Transmembrane helix</keyword>
<sequence length="385" mass="44068">MLIVHISYSISILTSAYLSLITLIIIFIFHNHHFLMRRLLKSFVSTTHHCLLLQHSSYNHSKNVKFFLPNHLTWVRNMATGRTVVGPTNKNKIVVVMGATGSGKSKLSIDLATRYFPNSEIINSDKIQVSKGLDITTNKISMSERRGVVHHLLGEFSSEFSPSDYRSVASDRISDIISRNKLPLIVGGSNSFIYGLLSNRFEPVLDVFDKSNPVQCVSKELRYNCCFIWVDVLTPVLNQYLYKRVDEMMKSGMYEELEEFFEENGFSGSNSASRHSGLRKAIGVPEMERYFEKYKNCTVEEKCRLYEEAVREIKENTRQLAEKQIWKIQRLREAGWDLQRVDATEAFTAAMMTENGKIPATEVAAIWEKQVVQPSVKIVKSFLLD</sequence>
<keyword evidence="6" id="KW-0472">Membrane</keyword>
<evidence type="ECO:0000256" key="6">
    <source>
        <dbReference type="SAM" id="Phobius"/>
    </source>
</evidence>
<dbReference type="SUPFAM" id="SSF52540">
    <property type="entry name" value="P-loop containing nucleoside triphosphate hydrolases"/>
    <property type="match status" value="1"/>
</dbReference>
<dbReference type="Pfam" id="PF01715">
    <property type="entry name" value="IPPT"/>
    <property type="match status" value="2"/>
</dbReference>
<keyword evidence="5" id="KW-0067">ATP-binding</keyword>
<dbReference type="PANTHER" id="PTHR11088:SF53">
    <property type="entry name" value="ADENYLATE ISOPENTENYLTRANSFERASE-LIKE"/>
    <property type="match status" value="1"/>
</dbReference>
<dbReference type="GO" id="GO:0006400">
    <property type="term" value="P:tRNA modification"/>
    <property type="evidence" value="ECO:0000318"/>
    <property type="project" value="GO_Central"/>
</dbReference>
<evidence type="ECO:0000313" key="8">
    <source>
        <dbReference type="RefSeq" id="XP_016500295.1"/>
    </source>
</evidence>
<dbReference type="Gene3D" id="1.10.287.890">
    <property type="entry name" value="Crystal structure of tRNA isopentenylpyrophosphate transferase (bh2366) domain"/>
    <property type="match status" value="1"/>
</dbReference>
<dbReference type="RefSeq" id="XP_016500295.1">
    <property type="nucleotide sequence ID" value="XM_016644809.2"/>
</dbReference>
<dbReference type="GO" id="GO:0052381">
    <property type="term" value="F:tRNA dimethylallyltransferase activity"/>
    <property type="evidence" value="ECO:0000318"/>
    <property type="project" value="GO_Central"/>
</dbReference>
<dbReference type="RefSeq" id="XP_016500295.1">
    <property type="nucleotide sequence ID" value="XM_016644809.1"/>
</dbReference>
<dbReference type="KEGG" id="nta:107818758"/>
<keyword evidence="4" id="KW-0547">Nucleotide-binding</keyword>
<reference evidence="8" key="2">
    <citation type="submission" date="2025-08" db="UniProtKB">
        <authorList>
            <consortium name="RefSeq"/>
        </authorList>
    </citation>
    <scope>IDENTIFICATION</scope>
    <source>
        <tissue evidence="8">Leaf</tissue>
    </source>
</reference>
<evidence type="ECO:0000313" key="7">
    <source>
        <dbReference type="Proteomes" id="UP000790787"/>
    </source>
</evidence>
<dbReference type="InterPro" id="IPR039657">
    <property type="entry name" value="Dimethylallyltransferase"/>
</dbReference>
<dbReference type="PaxDb" id="4097-A0A1S4CGJ4"/>
<dbReference type="AlphaFoldDB" id="A0A1S4CGJ4"/>
<dbReference type="GO" id="GO:0009691">
    <property type="term" value="P:cytokinin biosynthetic process"/>
    <property type="evidence" value="ECO:0000318"/>
    <property type="project" value="GO_Central"/>
</dbReference>
<dbReference type="PANTHER" id="PTHR11088">
    <property type="entry name" value="TRNA DIMETHYLALLYLTRANSFERASE"/>
    <property type="match status" value="1"/>
</dbReference>
<protein>
    <submittedName>
        <fullName evidence="8">Adenylate isopentenyltransferase-like</fullName>
    </submittedName>
</protein>
<feature type="transmembrane region" description="Helical" evidence="6">
    <location>
        <begin position="6"/>
        <end position="29"/>
    </location>
</feature>
<dbReference type="STRING" id="4097.A0A1S4CGJ4"/>
<proteinExistence type="inferred from homology"/>